<dbReference type="GO" id="GO:0016787">
    <property type="term" value="F:hydrolase activity"/>
    <property type="evidence" value="ECO:0007669"/>
    <property type="project" value="UniProtKB-KW"/>
</dbReference>
<keyword evidence="8" id="KW-0238">DNA-binding</keyword>
<dbReference type="InterPro" id="IPR027417">
    <property type="entry name" value="P-loop_NTPase"/>
</dbReference>
<protein>
    <recommendedName>
        <fullName evidence="2 15">ATP-dependent DNA helicase RecG</fullName>
        <ecNumber evidence="13 15">5.6.2.4</ecNumber>
    </recommendedName>
</protein>
<name>A0ABM8XF72_9BURK</name>
<evidence type="ECO:0000256" key="12">
    <source>
        <dbReference type="ARBA" id="ARBA00034617"/>
    </source>
</evidence>
<keyword evidence="4 15" id="KW-0227">DNA damage</keyword>
<comment type="catalytic activity">
    <reaction evidence="14 15">
        <text>ATP + H2O = ADP + phosphate + H(+)</text>
        <dbReference type="Rhea" id="RHEA:13065"/>
        <dbReference type="ChEBI" id="CHEBI:15377"/>
        <dbReference type="ChEBI" id="CHEBI:15378"/>
        <dbReference type="ChEBI" id="CHEBI:30616"/>
        <dbReference type="ChEBI" id="CHEBI:43474"/>
        <dbReference type="ChEBI" id="CHEBI:456216"/>
        <dbReference type="EC" id="5.6.2.4"/>
    </reaction>
</comment>
<dbReference type="Pfam" id="PF00271">
    <property type="entry name" value="Helicase_C"/>
    <property type="match status" value="1"/>
</dbReference>
<evidence type="ECO:0000256" key="5">
    <source>
        <dbReference type="ARBA" id="ARBA00022801"/>
    </source>
</evidence>
<evidence type="ECO:0000256" key="2">
    <source>
        <dbReference type="ARBA" id="ARBA00017846"/>
    </source>
</evidence>
<keyword evidence="20" id="KW-1185">Reference proteome</keyword>
<dbReference type="PANTHER" id="PTHR47964">
    <property type="entry name" value="ATP-DEPENDENT DNA HELICASE HOMOLOG RECG, CHLOROPLASTIC"/>
    <property type="match status" value="1"/>
</dbReference>
<evidence type="ECO:0000256" key="14">
    <source>
        <dbReference type="ARBA" id="ARBA00048988"/>
    </source>
</evidence>
<evidence type="ECO:0000313" key="19">
    <source>
        <dbReference type="EMBL" id="CAG9178724.1"/>
    </source>
</evidence>
<evidence type="ECO:0000256" key="11">
    <source>
        <dbReference type="ARBA" id="ARBA00023235"/>
    </source>
</evidence>
<dbReference type="InterPro" id="IPR001650">
    <property type="entry name" value="Helicase_C-like"/>
</dbReference>
<dbReference type="CDD" id="cd17992">
    <property type="entry name" value="DEXHc_RecG"/>
    <property type="match status" value="1"/>
</dbReference>
<dbReference type="PANTHER" id="PTHR47964:SF1">
    <property type="entry name" value="ATP-DEPENDENT DNA HELICASE HOMOLOG RECG, CHLOROPLASTIC"/>
    <property type="match status" value="1"/>
</dbReference>
<dbReference type="NCBIfam" id="NF008165">
    <property type="entry name" value="PRK10917.1-3"/>
    <property type="match status" value="1"/>
</dbReference>
<evidence type="ECO:0000256" key="15">
    <source>
        <dbReference type="RuleBase" id="RU363016"/>
    </source>
</evidence>
<accession>A0ABM8XF72</accession>
<evidence type="ECO:0000256" key="7">
    <source>
        <dbReference type="ARBA" id="ARBA00022840"/>
    </source>
</evidence>
<keyword evidence="10 15" id="KW-0234">DNA repair</keyword>
<evidence type="ECO:0000256" key="9">
    <source>
        <dbReference type="ARBA" id="ARBA00023172"/>
    </source>
</evidence>
<sequence length="746" mass="81810">MTTECRERHGYNRRVRHCTYPSNLLTLAPSMPAGNATDATEPTQEERPKPRTASAKPSTAAARLAKLGLRRSVDLVLHLPMRYEDETSILTIRDAIARAGAGMAAQVEGDVISNEVTFRPRRQLVVKIADETGELTLRFLNFYGSQTTQMAEGVRLRVRGDVRGGFFGAEMVHPTVRPVAEGEGLPDRLTPVYPATAGISQAYLRKAIGGALQRTPMPETLPQPLLRGPLAKLRLTPLADCLRLLHNPPPQESEAALADRSHPAWQRIKFDELLAQQISLRRSQAARREKSAPSMPRRADGLLKRFIAALPFGLTGAQQRVVEEIAADMTLPHPMHRLLQGDVGSGKTVVAALAACQAIDAGYQAALMAPTEILAEQHYRKLSAWLEPLGVPVVWLAGSLKARAKREAAARVESGDAQLVIGTHALIQDTVRFARLGLSVVDEQHRFGVAQRLALRGKAEGENEGEGTVADARVPHQLMMSATPIPRTLAMTYYADLDVSVIDELPPGRTPIVTRLVNDARRDEVIERVHHAAAEGRQVYWVCPLIEESEALQLQTAVETFETLVAALPDLRVGLVHGRLPPAEKAAVMDDFTAGRLQVLVATTVIEVGVDVPNASLMVIEHAERFGLAQLHQLRGRVGRGTAESVCLLMYQAPLSPTARERLATMRETTDGFEIARRDLQIRGPGEFLGARQSGEAMLRFADLETDAWLVEYAQEAAELMLAHYPEAVEAHLLRWLGGREHFLKA</sequence>
<dbReference type="CDD" id="cd18811">
    <property type="entry name" value="SF2_C_RecG"/>
    <property type="match status" value="1"/>
</dbReference>
<keyword evidence="5 15" id="KW-0378">Hydrolase</keyword>
<dbReference type="InterPro" id="IPR004609">
    <property type="entry name" value="ATP-dep_DNA_helicase_RecG"/>
</dbReference>
<dbReference type="GO" id="GO:0003678">
    <property type="term" value="F:DNA helicase activity"/>
    <property type="evidence" value="ECO:0007669"/>
    <property type="project" value="UniProtKB-EC"/>
</dbReference>
<gene>
    <name evidence="19" type="primary">recG</name>
    <name evidence="19" type="ORF">LMG32289_04148</name>
</gene>
<dbReference type="SMART" id="SM00490">
    <property type="entry name" value="HELICc"/>
    <property type="match status" value="1"/>
</dbReference>
<evidence type="ECO:0000256" key="10">
    <source>
        <dbReference type="ARBA" id="ARBA00023204"/>
    </source>
</evidence>
<comment type="catalytic activity">
    <reaction evidence="12 15">
        <text>Couples ATP hydrolysis with the unwinding of duplex DNA by translocating in the 3'-5' direction.</text>
        <dbReference type="EC" id="5.6.2.4"/>
    </reaction>
</comment>
<proteinExistence type="inferred from homology"/>
<feature type="domain" description="Helicase C-terminal" evidence="18">
    <location>
        <begin position="525"/>
        <end position="681"/>
    </location>
</feature>
<keyword evidence="6 15" id="KW-0347">Helicase</keyword>
<evidence type="ECO:0000256" key="13">
    <source>
        <dbReference type="ARBA" id="ARBA00034808"/>
    </source>
</evidence>
<keyword evidence="9 15" id="KW-0233">DNA recombination</keyword>
<comment type="function">
    <text evidence="15">Plays a critical role in recombination and DNA repair. Helps process Holliday junction intermediates to mature products by catalyzing branch migration. Has replication fork regression activity, unwinds stalled or blocked replication forks to make a HJ that can be resolved. Has a DNA unwinding activity characteristic of a DNA helicase with 3'-5' polarity.</text>
</comment>
<keyword evidence="11" id="KW-0413">Isomerase</keyword>
<dbReference type="Pfam" id="PF00270">
    <property type="entry name" value="DEAD"/>
    <property type="match status" value="1"/>
</dbReference>
<evidence type="ECO:0000259" key="17">
    <source>
        <dbReference type="PROSITE" id="PS51192"/>
    </source>
</evidence>
<dbReference type="EC" id="5.6.2.4" evidence="13 15"/>
<comment type="similarity">
    <text evidence="1 15">Belongs to the helicase family. RecG subfamily.</text>
</comment>
<feature type="domain" description="Helicase ATP-binding" evidence="17">
    <location>
        <begin position="328"/>
        <end position="502"/>
    </location>
</feature>
<dbReference type="InterPro" id="IPR014001">
    <property type="entry name" value="Helicase_ATP-bd"/>
</dbReference>
<reference evidence="19 20" key="1">
    <citation type="submission" date="2021-08" db="EMBL/GenBank/DDBJ databases">
        <authorList>
            <person name="Peeters C."/>
        </authorList>
    </citation>
    <scope>NUCLEOTIDE SEQUENCE [LARGE SCALE GENOMIC DNA]</scope>
    <source>
        <strain evidence="19 20">LMG 32289</strain>
    </source>
</reference>
<dbReference type="PROSITE" id="PS51194">
    <property type="entry name" value="HELICASE_CTER"/>
    <property type="match status" value="1"/>
</dbReference>
<dbReference type="Gene3D" id="3.40.50.300">
    <property type="entry name" value="P-loop containing nucleotide triphosphate hydrolases"/>
    <property type="match status" value="2"/>
</dbReference>
<dbReference type="PROSITE" id="PS51192">
    <property type="entry name" value="HELICASE_ATP_BIND_1"/>
    <property type="match status" value="1"/>
</dbReference>
<dbReference type="SMART" id="SM00487">
    <property type="entry name" value="DEXDc"/>
    <property type="match status" value="1"/>
</dbReference>
<dbReference type="NCBIfam" id="TIGR00643">
    <property type="entry name" value="recG"/>
    <property type="match status" value="1"/>
</dbReference>
<evidence type="ECO:0000256" key="6">
    <source>
        <dbReference type="ARBA" id="ARBA00022806"/>
    </source>
</evidence>
<comment type="caution">
    <text evidence="19">The sequence shown here is derived from an EMBL/GenBank/DDBJ whole genome shotgun (WGS) entry which is preliminary data.</text>
</comment>
<dbReference type="NCBIfam" id="NF008168">
    <property type="entry name" value="PRK10917.2-2"/>
    <property type="match status" value="1"/>
</dbReference>
<dbReference type="SUPFAM" id="SSF50249">
    <property type="entry name" value="Nucleic acid-binding proteins"/>
    <property type="match status" value="1"/>
</dbReference>
<evidence type="ECO:0000313" key="20">
    <source>
        <dbReference type="Proteomes" id="UP000706525"/>
    </source>
</evidence>
<dbReference type="CDD" id="cd04488">
    <property type="entry name" value="RecG_wedge_OBF"/>
    <property type="match status" value="1"/>
</dbReference>
<evidence type="ECO:0000259" key="18">
    <source>
        <dbReference type="PROSITE" id="PS51194"/>
    </source>
</evidence>
<dbReference type="NCBIfam" id="NF008163">
    <property type="entry name" value="PRK10917.1-1"/>
    <property type="match status" value="1"/>
</dbReference>
<dbReference type="Pfam" id="PF19833">
    <property type="entry name" value="RecG_dom3_C"/>
    <property type="match status" value="1"/>
</dbReference>
<dbReference type="SUPFAM" id="SSF52540">
    <property type="entry name" value="P-loop containing nucleoside triphosphate hydrolases"/>
    <property type="match status" value="2"/>
</dbReference>
<evidence type="ECO:0000256" key="3">
    <source>
        <dbReference type="ARBA" id="ARBA00022741"/>
    </source>
</evidence>
<keyword evidence="3 15" id="KW-0547">Nucleotide-binding</keyword>
<dbReference type="InterPro" id="IPR012340">
    <property type="entry name" value="NA-bd_OB-fold"/>
</dbReference>
<dbReference type="InterPro" id="IPR047112">
    <property type="entry name" value="RecG/Mfd"/>
</dbReference>
<dbReference type="InterPro" id="IPR011545">
    <property type="entry name" value="DEAD/DEAH_box_helicase_dom"/>
</dbReference>
<dbReference type="InterPro" id="IPR045562">
    <property type="entry name" value="RecG_dom3_C"/>
</dbReference>
<dbReference type="NCBIfam" id="NF008166">
    <property type="entry name" value="PRK10917.1-4"/>
    <property type="match status" value="1"/>
</dbReference>
<dbReference type="EMBL" id="CAJZAG010000008">
    <property type="protein sequence ID" value="CAG9178724.1"/>
    <property type="molecule type" value="Genomic_DNA"/>
</dbReference>
<dbReference type="InterPro" id="IPR033454">
    <property type="entry name" value="RecG_wedge"/>
</dbReference>
<evidence type="ECO:0000256" key="4">
    <source>
        <dbReference type="ARBA" id="ARBA00022763"/>
    </source>
</evidence>
<dbReference type="Pfam" id="PF17191">
    <property type="entry name" value="RecG_wedge"/>
    <property type="match status" value="1"/>
</dbReference>
<evidence type="ECO:0000256" key="16">
    <source>
        <dbReference type="SAM" id="MobiDB-lite"/>
    </source>
</evidence>
<dbReference type="Proteomes" id="UP000706525">
    <property type="component" value="Unassembled WGS sequence"/>
</dbReference>
<feature type="region of interest" description="Disordered" evidence="16">
    <location>
        <begin position="26"/>
        <end position="59"/>
    </location>
</feature>
<keyword evidence="7 15" id="KW-0067">ATP-binding</keyword>
<organism evidence="19 20">
    <name type="scientific">Cupriavidus pampae</name>
    <dbReference type="NCBI Taxonomy" id="659251"/>
    <lineage>
        <taxon>Bacteria</taxon>
        <taxon>Pseudomonadati</taxon>
        <taxon>Pseudomonadota</taxon>
        <taxon>Betaproteobacteria</taxon>
        <taxon>Burkholderiales</taxon>
        <taxon>Burkholderiaceae</taxon>
        <taxon>Cupriavidus</taxon>
    </lineage>
</organism>
<evidence type="ECO:0000256" key="1">
    <source>
        <dbReference type="ARBA" id="ARBA00007504"/>
    </source>
</evidence>
<evidence type="ECO:0000256" key="8">
    <source>
        <dbReference type="ARBA" id="ARBA00023125"/>
    </source>
</evidence>